<dbReference type="NCBIfam" id="TIGR03317">
    <property type="entry name" value="ygfZ_signature"/>
    <property type="match status" value="1"/>
</dbReference>
<dbReference type="SUPFAM" id="SSF103025">
    <property type="entry name" value="Folate-binding domain"/>
    <property type="match status" value="1"/>
</dbReference>
<sequence>MSEQQAEGTTPQINQSTPAGNPSTPASTEGTSVNTEGTPLHFGDMSGEQWALEKGEAVTPLSHLGVVRVSGADRQSWLTTLSSQIITGMQPGQSRELLLLDVRGHIDFAAAVGDDGEGTLLILERERVDSLVEFLNSMKFMLRVEVADISDDVEVFGRVVPKGTAFDVLEGSAFTWVDPWPDVQPGGATYTPEGFNHPADSRRRVLDLIPKAKAQAVSSKYPQAGMVAWEALRVEDLRPRWATEVDAKAVPHELDWLRTAVHIDKGCYCGQETVARILNLGRPPRRLVLLQLDGSRSWQAQHGDEVKVGERRVGVVTTPVRHADYGPMALALVRRGLDPAVQVDVMTEDGPVAAAQEIVVDPQGKSSVSPEERPGANLRGGLGRQLRRGRKTK</sequence>
<organism evidence="3 4">
    <name type="scientific">Gleimia hominis</name>
    <dbReference type="NCBI Taxonomy" id="595468"/>
    <lineage>
        <taxon>Bacteria</taxon>
        <taxon>Bacillati</taxon>
        <taxon>Actinomycetota</taxon>
        <taxon>Actinomycetes</taxon>
        <taxon>Actinomycetales</taxon>
        <taxon>Actinomycetaceae</taxon>
        <taxon>Gleimia</taxon>
    </lineage>
</organism>
<dbReference type="InterPro" id="IPR017703">
    <property type="entry name" value="YgfZ/GCV_T_CS"/>
</dbReference>
<dbReference type="Proteomes" id="UP001247542">
    <property type="component" value="Unassembled WGS sequence"/>
</dbReference>
<name>A0ABU3IC34_9ACTO</name>
<reference evidence="3 4" key="1">
    <citation type="submission" date="2023-06" db="EMBL/GenBank/DDBJ databases">
        <title>Draft genome sequence of Gleimia hominis type strain CCUG 57540T.</title>
        <authorList>
            <person name="Salva-Serra F."/>
            <person name="Cardew S."/>
            <person name="Jensie Markopoulos S."/>
            <person name="Ohlen M."/>
            <person name="Inganas E."/>
            <person name="Svensson-Stadler L."/>
            <person name="Moore E.R.B."/>
        </authorList>
    </citation>
    <scope>NUCLEOTIDE SEQUENCE [LARGE SCALE GENOMIC DNA]</scope>
    <source>
        <strain evidence="3 4">CCUG 57540</strain>
    </source>
</reference>
<evidence type="ECO:0000256" key="2">
    <source>
        <dbReference type="SAM" id="MobiDB-lite"/>
    </source>
</evidence>
<keyword evidence="1" id="KW-0809">Transit peptide</keyword>
<feature type="region of interest" description="Disordered" evidence="2">
    <location>
        <begin position="355"/>
        <end position="393"/>
    </location>
</feature>
<protein>
    <submittedName>
        <fullName evidence="3">Folate-binding protein</fullName>
    </submittedName>
</protein>
<dbReference type="EMBL" id="JASXSX010000001">
    <property type="protein sequence ID" value="MDT3767032.1"/>
    <property type="molecule type" value="Genomic_DNA"/>
</dbReference>
<dbReference type="PANTHER" id="PTHR22602">
    <property type="entry name" value="TRANSFERASE CAF17, MITOCHONDRIAL-RELATED"/>
    <property type="match status" value="1"/>
</dbReference>
<proteinExistence type="predicted"/>
<feature type="compositionally biased region" description="Polar residues" evidence="2">
    <location>
        <begin position="1"/>
        <end position="37"/>
    </location>
</feature>
<dbReference type="InterPro" id="IPR027266">
    <property type="entry name" value="TrmE/GcvT-like"/>
</dbReference>
<comment type="caution">
    <text evidence="3">The sequence shown here is derived from an EMBL/GenBank/DDBJ whole genome shotgun (WGS) entry which is preliminary data.</text>
</comment>
<gene>
    <name evidence="3" type="ORF">QS713_02990</name>
</gene>
<feature type="region of interest" description="Disordered" evidence="2">
    <location>
        <begin position="1"/>
        <end position="44"/>
    </location>
</feature>
<evidence type="ECO:0000313" key="4">
    <source>
        <dbReference type="Proteomes" id="UP001247542"/>
    </source>
</evidence>
<dbReference type="RefSeq" id="WP_313272324.1">
    <property type="nucleotide sequence ID" value="NZ_JASXSX010000001.1"/>
</dbReference>
<dbReference type="Gene3D" id="3.30.1360.120">
    <property type="entry name" value="Probable tRNA modification gtpase trme, domain 1"/>
    <property type="match status" value="1"/>
</dbReference>
<dbReference type="InterPro" id="IPR045179">
    <property type="entry name" value="YgfZ/GcvT"/>
</dbReference>
<dbReference type="PANTHER" id="PTHR22602:SF0">
    <property type="entry name" value="TRANSFERASE CAF17, MITOCHONDRIAL-RELATED"/>
    <property type="match status" value="1"/>
</dbReference>
<keyword evidence="4" id="KW-1185">Reference proteome</keyword>
<accession>A0ABU3IC34</accession>
<evidence type="ECO:0000313" key="3">
    <source>
        <dbReference type="EMBL" id="MDT3767032.1"/>
    </source>
</evidence>
<evidence type="ECO:0000256" key="1">
    <source>
        <dbReference type="ARBA" id="ARBA00022946"/>
    </source>
</evidence>